<evidence type="ECO:0000256" key="7">
    <source>
        <dbReference type="SAM" id="Phobius"/>
    </source>
</evidence>
<feature type="transmembrane region" description="Helical" evidence="7">
    <location>
        <begin position="269"/>
        <end position="285"/>
    </location>
</feature>
<gene>
    <name evidence="9" type="ORF">GCM10022378_08590</name>
</gene>
<comment type="caution">
    <text evidence="9">The sequence shown here is derived from an EMBL/GenBank/DDBJ whole genome shotgun (WGS) entry which is preliminary data.</text>
</comment>
<feature type="transmembrane region" description="Helical" evidence="7">
    <location>
        <begin position="350"/>
        <end position="367"/>
    </location>
</feature>
<feature type="domain" description="Cation/H+ exchanger transmembrane" evidence="8">
    <location>
        <begin position="17"/>
        <end position="367"/>
    </location>
</feature>
<evidence type="ECO:0000256" key="2">
    <source>
        <dbReference type="ARBA" id="ARBA00005551"/>
    </source>
</evidence>
<evidence type="ECO:0000256" key="4">
    <source>
        <dbReference type="ARBA" id="ARBA00022692"/>
    </source>
</evidence>
<comment type="similarity">
    <text evidence="2">Belongs to the monovalent cation:proton antiporter 2 (CPA2) transporter (TC 2.A.37) family.</text>
</comment>
<dbReference type="Pfam" id="PF00999">
    <property type="entry name" value="Na_H_Exchanger"/>
    <property type="match status" value="1"/>
</dbReference>
<evidence type="ECO:0000256" key="1">
    <source>
        <dbReference type="ARBA" id="ARBA00004141"/>
    </source>
</evidence>
<keyword evidence="6 7" id="KW-0472">Membrane</keyword>
<dbReference type="RefSeq" id="WP_344701769.1">
    <property type="nucleotide sequence ID" value="NZ_BAABCK010000017.1"/>
</dbReference>
<evidence type="ECO:0000256" key="5">
    <source>
        <dbReference type="ARBA" id="ARBA00022989"/>
    </source>
</evidence>
<dbReference type="PANTHER" id="PTHR42751:SF6">
    <property type="entry name" value="CONSERVED INTEGRAL MEMBRANE TRANSPORT PROTEIN-RELATED"/>
    <property type="match status" value="1"/>
</dbReference>
<feature type="transmembrane region" description="Helical" evidence="7">
    <location>
        <begin position="216"/>
        <end position="248"/>
    </location>
</feature>
<feature type="transmembrane region" description="Helical" evidence="7">
    <location>
        <begin position="34"/>
        <end position="50"/>
    </location>
</feature>
<dbReference type="Gene3D" id="1.20.1530.20">
    <property type="match status" value="1"/>
</dbReference>
<comment type="subcellular location">
    <subcellularLocation>
        <location evidence="1">Membrane</location>
        <topology evidence="1">Multi-pass membrane protein</topology>
    </subcellularLocation>
</comment>
<keyword evidence="4 7" id="KW-0812">Transmembrane</keyword>
<keyword evidence="5 7" id="KW-1133">Transmembrane helix</keyword>
<protein>
    <submittedName>
        <fullName evidence="9">Cation:proton antiporter</fullName>
    </submittedName>
</protein>
<dbReference type="InterPro" id="IPR006153">
    <property type="entry name" value="Cation/H_exchanger_TM"/>
</dbReference>
<evidence type="ECO:0000256" key="6">
    <source>
        <dbReference type="ARBA" id="ARBA00023136"/>
    </source>
</evidence>
<keyword evidence="10" id="KW-1185">Reference proteome</keyword>
<dbReference type="EMBL" id="BAABCK010000017">
    <property type="protein sequence ID" value="GAA3720799.1"/>
    <property type="molecule type" value="Genomic_DNA"/>
</dbReference>
<sequence length="385" mass="41933">MDIFTVSELFLTGLLLMVLFVGGFAAHKFKIPDVIIFLFSGLALGLFMQHSDLMEFAAEVGIVMLFFMLGMEFPIQQLRYLAMKIYKPGLIDLALSFGVSTAIALLFGLDLPSALLVGGVAYATSSSITAKLLEKNNRLIKNDADFLLGVLIFEDIIAPILVAVIASMYLSGSISPTEMIFVFVKIIILIIGALAIGKVIFSNMKDFIDHYVSEDFFILFVVGLGLLYAGLALSLGLSEVLGAFLAGIMLAESQQSSVLQNQIRNLRDLLMPVFFIYFGTTIDILNGIPMLGLLLVLLTWSIASKVVVGIYGGRQYGLNREEALRAGLSFTQRGEFSIIIAALATSDLKTFSGIFILFSALIGVIMFQNATKWAKRIVGPTKLNS</sequence>
<feature type="transmembrane region" description="Helical" evidence="7">
    <location>
        <begin position="90"/>
        <end position="109"/>
    </location>
</feature>
<feature type="transmembrane region" description="Helical" evidence="7">
    <location>
        <begin position="6"/>
        <end position="27"/>
    </location>
</feature>
<evidence type="ECO:0000256" key="3">
    <source>
        <dbReference type="ARBA" id="ARBA00022448"/>
    </source>
</evidence>
<dbReference type="Proteomes" id="UP001500920">
    <property type="component" value="Unassembled WGS sequence"/>
</dbReference>
<proteinExistence type="inferred from homology"/>
<feature type="transmembrane region" description="Helical" evidence="7">
    <location>
        <begin position="182"/>
        <end position="201"/>
    </location>
</feature>
<name>A0ABP7ENC0_9STAP</name>
<reference evidence="10" key="1">
    <citation type="journal article" date="2019" name="Int. J. Syst. Evol. Microbiol.">
        <title>The Global Catalogue of Microorganisms (GCM) 10K type strain sequencing project: providing services to taxonomists for standard genome sequencing and annotation.</title>
        <authorList>
            <consortium name="The Broad Institute Genomics Platform"/>
            <consortium name="The Broad Institute Genome Sequencing Center for Infectious Disease"/>
            <person name="Wu L."/>
            <person name="Ma J."/>
        </authorList>
    </citation>
    <scope>NUCLEOTIDE SEQUENCE [LARGE SCALE GENOMIC DNA]</scope>
    <source>
        <strain evidence="10">JCM 16981</strain>
    </source>
</reference>
<evidence type="ECO:0000313" key="9">
    <source>
        <dbReference type="EMBL" id="GAA3720799.1"/>
    </source>
</evidence>
<feature type="transmembrane region" description="Helical" evidence="7">
    <location>
        <begin position="146"/>
        <end position="170"/>
    </location>
</feature>
<evidence type="ECO:0000313" key="10">
    <source>
        <dbReference type="Proteomes" id="UP001500920"/>
    </source>
</evidence>
<feature type="transmembrane region" description="Helical" evidence="7">
    <location>
        <begin position="56"/>
        <end position="78"/>
    </location>
</feature>
<organism evidence="9 10">
    <name type="scientific">Salinicoccus jeotgali</name>
    <dbReference type="NCBI Taxonomy" id="381634"/>
    <lineage>
        <taxon>Bacteria</taxon>
        <taxon>Bacillati</taxon>
        <taxon>Bacillota</taxon>
        <taxon>Bacilli</taxon>
        <taxon>Bacillales</taxon>
        <taxon>Staphylococcaceae</taxon>
        <taxon>Salinicoccus</taxon>
    </lineage>
</organism>
<dbReference type="PANTHER" id="PTHR42751">
    <property type="entry name" value="SODIUM/HYDROGEN EXCHANGER FAMILY/TRKA DOMAIN PROTEIN"/>
    <property type="match status" value="1"/>
</dbReference>
<accession>A0ABP7ENC0</accession>
<evidence type="ECO:0000259" key="8">
    <source>
        <dbReference type="Pfam" id="PF00999"/>
    </source>
</evidence>
<dbReference type="InterPro" id="IPR038770">
    <property type="entry name" value="Na+/solute_symporter_sf"/>
</dbReference>
<keyword evidence="3" id="KW-0813">Transport</keyword>